<feature type="transmembrane region" description="Helical" evidence="8">
    <location>
        <begin position="217"/>
        <end position="250"/>
    </location>
</feature>
<dbReference type="RefSeq" id="WP_127078109.1">
    <property type="nucleotide sequence ID" value="NZ_RSCL01000001.1"/>
</dbReference>
<organism evidence="9 10">
    <name type="scientific">Dulcicalothrix desertica PCC 7102</name>
    <dbReference type="NCBI Taxonomy" id="232991"/>
    <lineage>
        <taxon>Bacteria</taxon>
        <taxon>Bacillati</taxon>
        <taxon>Cyanobacteriota</taxon>
        <taxon>Cyanophyceae</taxon>
        <taxon>Nostocales</taxon>
        <taxon>Calotrichaceae</taxon>
        <taxon>Dulcicalothrix</taxon>
    </lineage>
</organism>
<dbReference type="PANTHER" id="PTHR33908">
    <property type="entry name" value="MANNOSYLTRANSFERASE YKCB-RELATED"/>
    <property type="match status" value="1"/>
</dbReference>
<sequence>MLKKFFSHSSLNTQHSALNTKYSALSTQHFLLLFWFAVGTILRFINLDAKPPWTDEFSTLVFSLGNSFLNVPLDQPIGIDTLLQPLQPRVGAGVQDVLKHLFTESNHPPLYFILTHLWLRLFPTDAGLVSVWGARALAALFGAMSVPAIYALSFKLYRSRLVSHLAAAFMATSPYAIFLAQETRHYTLPILWVMATLACFISAVRHVQSRSQLPIKVALTWIVVNALGIATHYFFVLTLCCEAIVLLFLLVKQIKNKELESVWYRIFAVAAGTASSGAVWIPVFLQNSYGGKLTEWIQGDRVGLAWLSPIFQGLAAWITMISLLPVESPRLAVMIASGVVMLAFFIWATPVLVRGLKARLNEPENKFITKVLIGFIISALLLFAIFTYFLGIDLTRGARYNFIYFPAVIILVGASLAICWRLETVKMFKWRISGKKAVLIIWLMSLASGITVVNNLGYQKYYRPDLFIGIIQRVSSQPVLIATTQKTHVHIGEMMGVARELKKNQKLTNTKFLLAHQDDNPSASSKTLGKAVKTLPRPFDLWKVNFFADDPEELETCSLNSKPLPAVNGYEYKVYRCR</sequence>
<feature type="transmembrane region" description="Helical" evidence="8">
    <location>
        <begin position="437"/>
        <end position="458"/>
    </location>
</feature>
<reference evidence="9" key="1">
    <citation type="submission" date="2018-12" db="EMBL/GenBank/DDBJ databases">
        <authorList>
            <person name="Will S."/>
            <person name="Neumann-Schaal M."/>
            <person name="Henke P."/>
        </authorList>
    </citation>
    <scope>NUCLEOTIDE SEQUENCE</scope>
    <source>
        <strain evidence="9">PCC 7102</strain>
    </source>
</reference>
<keyword evidence="5 8" id="KW-0812">Transmembrane</keyword>
<evidence type="ECO:0000313" key="9">
    <source>
        <dbReference type="EMBL" id="RUT09767.1"/>
    </source>
</evidence>
<dbReference type="OrthoDB" id="416237at2"/>
<evidence type="ECO:0008006" key="11">
    <source>
        <dbReference type="Google" id="ProtNLM"/>
    </source>
</evidence>
<gene>
    <name evidence="9" type="ORF">DSM106972_002620</name>
</gene>
<evidence type="ECO:0000256" key="6">
    <source>
        <dbReference type="ARBA" id="ARBA00022989"/>
    </source>
</evidence>
<feature type="transmembrane region" description="Helical" evidence="8">
    <location>
        <begin position="402"/>
        <end position="422"/>
    </location>
</feature>
<keyword evidence="3" id="KW-0328">Glycosyltransferase</keyword>
<dbReference type="InterPro" id="IPR050297">
    <property type="entry name" value="LipidA_mod_glycosyltrf_83"/>
</dbReference>
<feature type="transmembrane region" description="Helical" evidence="8">
    <location>
        <begin position="30"/>
        <end position="47"/>
    </location>
</feature>
<comment type="subcellular location">
    <subcellularLocation>
        <location evidence="1">Cell membrane</location>
        <topology evidence="1">Multi-pass membrane protein</topology>
    </subcellularLocation>
</comment>
<dbReference type="AlphaFoldDB" id="A0A3S1AUQ4"/>
<evidence type="ECO:0000256" key="3">
    <source>
        <dbReference type="ARBA" id="ARBA00022676"/>
    </source>
</evidence>
<reference evidence="9" key="2">
    <citation type="journal article" date="2019" name="Genome Biol. Evol.">
        <title>Day and night: Metabolic profiles and evolutionary relationships of six axenic non-marine cyanobacteria.</title>
        <authorList>
            <person name="Will S.E."/>
            <person name="Henke P."/>
            <person name="Boedeker C."/>
            <person name="Huang S."/>
            <person name="Brinkmann H."/>
            <person name="Rohde M."/>
            <person name="Jarek M."/>
            <person name="Friedl T."/>
            <person name="Seufert S."/>
            <person name="Schumacher M."/>
            <person name="Overmann J."/>
            <person name="Neumann-Schaal M."/>
            <person name="Petersen J."/>
        </authorList>
    </citation>
    <scope>NUCLEOTIDE SEQUENCE [LARGE SCALE GENOMIC DNA]</scope>
    <source>
        <strain evidence="9">PCC 7102</strain>
    </source>
</reference>
<keyword evidence="6 8" id="KW-1133">Transmembrane helix</keyword>
<dbReference type="GO" id="GO:0005886">
    <property type="term" value="C:plasma membrane"/>
    <property type="evidence" value="ECO:0007669"/>
    <property type="project" value="UniProtKB-SubCell"/>
</dbReference>
<protein>
    <recommendedName>
        <fullName evidence="11">Glycosyltransferase RgtA/B/C/D-like domain-containing protein</fullName>
    </recommendedName>
</protein>
<keyword evidence="2" id="KW-1003">Cell membrane</keyword>
<evidence type="ECO:0000256" key="5">
    <source>
        <dbReference type="ARBA" id="ARBA00022692"/>
    </source>
</evidence>
<keyword evidence="4" id="KW-0808">Transferase</keyword>
<dbReference type="GO" id="GO:0016763">
    <property type="term" value="F:pentosyltransferase activity"/>
    <property type="evidence" value="ECO:0007669"/>
    <property type="project" value="TreeGrafter"/>
</dbReference>
<dbReference type="PANTHER" id="PTHR33908:SF3">
    <property type="entry name" value="UNDECAPRENYL PHOSPHATE-ALPHA-4-AMINO-4-DEOXY-L-ARABINOSE ARABINOSYL TRANSFERASE"/>
    <property type="match status" value="1"/>
</dbReference>
<feature type="transmembrane region" description="Helical" evidence="8">
    <location>
        <begin position="304"/>
        <end position="325"/>
    </location>
</feature>
<evidence type="ECO:0000256" key="1">
    <source>
        <dbReference type="ARBA" id="ARBA00004651"/>
    </source>
</evidence>
<dbReference type="GO" id="GO:0009103">
    <property type="term" value="P:lipopolysaccharide biosynthetic process"/>
    <property type="evidence" value="ECO:0007669"/>
    <property type="project" value="UniProtKB-ARBA"/>
</dbReference>
<evidence type="ECO:0000256" key="4">
    <source>
        <dbReference type="ARBA" id="ARBA00022679"/>
    </source>
</evidence>
<feature type="transmembrane region" description="Helical" evidence="8">
    <location>
        <begin position="367"/>
        <end position="390"/>
    </location>
</feature>
<evidence type="ECO:0000256" key="8">
    <source>
        <dbReference type="SAM" id="Phobius"/>
    </source>
</evidence>
<feature type="transmembrane region" description="Helical" evidence="8">
    <location>
        <begin position="331"/>
        <end position="355"/>
    </location>
</feature>
<feature type="transmembrane region" description="Helical" evidence="8">
    <location>
        <begin position="262"/>
        <end position="283"/>
    </location>
</feature>
<accession>A0A3S1AUQ4</accession>
<keyword evidence="7 8" id="KW-0472">Membrane</keyword>
<proteinExistence type="predicted"/>
<feature type="transmembrane region" description="Helical" evidence="8">
    <location>
        <begin position="161"/>
        <end position="180"/>
    </location>
</feature>
<dbReference type="Proteomes" id="UP000271624">
    <property type="component" value="Unassembled WGS sequence"/>
</dbReference>
<feature type="transmembrane region" description="Helical" evidence="8">
    <location>
        <begin position="132"/>
        <end position="154"/>
    </location>
</feature>
<keyword evidence="10" id="KW-1185">Reference proteome</keyword>
<comment type="caution">
    <text evidence="9">The sequence shown here is derived from an EMBL/GenBank/DDBJ whole genome shotgun (WGS) entry which is preliminary data.</text>
</comment>
<dbReference type="EMBL" id="RSCL01000001">
    <property type="protein sequence ID" value="RUT09767.1"/>
    <property type="molecule type" value="Genomic_DNA"/>
</dbReference>
<evidence type="ECO:0000256" key="2">
    <source>
        <dbReference type="ARBA" id="ARBA00022475"/>
    </source>
</evidence>
<evidence type="ECO:0000256" key="7">
    <source>
        <dbReference type="ARBA" id="ARBA00023136"/>
    </source>
</evidence>
<dbReference type="GO" id="GO:0010041">
    <property type="term" value="P:response to iron(III) ion"/>
    <property type="evidence" value="ECO:0007669"/>
    <property type="project" value="TreeGrafter"/>
</dbReference>
<evidence type="ECO:0000313" key="10">
    <source>
        <dbReference type="Proteomes" id="UP000271624"/>
    </source>
</evidence>
<name>A0A3S1AUQ4_9CYAN</name>
<feature type="transmembrane region" description="Helical" evidence="8">
    <location>
        <begin position="186"/>
        <end position="205"/>
    </location>
</feature>